<evidence type="ECO:0000256" key="8">
    <source>
        <dbReference type="SAM" id="MobiDB-lite"/>
    </source>
</evidence>
<evidence type="ECO:0000259" key="9">
    <source>
        <dbReference type="PROSITE" id="PS50002"/>
    </source>
</evidence>
<dbReference type="GO" id="GO:0005925">
    <property type="term" value="C:focal adhesion"/>
    <property type="evidence" value="ECO:0007669"/>
    <property type="project" value="TreeGrafter"/>
</dbReference>
<dbReference type="InterPro" id="IPR001781">
    <property type="entry name" value="Znf_LIM"/>
</dbReference>
<dbReference type="PANTHER" id="PTHR46218">
    <property type="entry name" value="LASP"/>
    <property type="match status" value="1"/>
</dbReference>
<feature type="region of interest" description="Disordered" evidence="8">
    <location>
        <begin position="147"/>
        <end position="176"/>
    </location>
</feature>
<feature type="compositionally biased region" description="Basic and acidic residues" evidence="8">
    <location>
        <begin position="262"/>
        <end position="272"/>
    </location>
</feature>
<dbReference type="GO" id="GO:0005737">
    <property type="term" value="C:cytoplasm"/>
    <property type="evidence" value="ECO:0007669"/>
    <property type="project" value="UniProtKB-ARBA"/>
</dbReference>
<evidence type="ECO:0000256" key="7">
    <source>
        <dbReference type="PROSITE-ProRule" id="PRU00192"/>
    </source>
</evidence>
<protein>
    <recommendedName>
        <fullName evidence="14">LIM and SH3 domain protein Lasp</fullName>
    </recommendedName>
</protein>
<dbReference type="InterPro" id="IPR001452">
    <property type="entry name" value="SH3_domain"/>
</dbReference>
<dbReference type="InterPro" id="IPR000900">
    <property type="entry name" value="Nebulin_repeat"/>
</dbReference>
<feature type="domain" description="LIM zinc-binding" evidence="10">
    <location>
        <begin position="9"/>
        <end position="69"/>
    </location>
</feature>
<dbReference type="PROSITE" id="PS50002">
    <property type="entry name" value="SH3"/>
    <property type="match status" value="1"/>
</dbReference>
<dbReference type="SUPFAM" id="SSF57716">
    <property type="entry name" value="Glucocorticoid receptor-like (DNA-binding domain)"/>
    <property type="match status" value="1"/>
</dbReference>
<evidence type="ECO:0000313" key="13">
    <source>
        <dbReference type="Proteomes" id="UP000663829"/>
    </source>
</evidence>
<dbReference type="GO" id="GO:0046872">
    <property type="term" value="F:metal ion binding"/>
    <property type="evidence" value="ECO:0007669"/>
    <property type="project" value="UniProtKB-KW"/>
</dbReference>
<dbReference type="Pfam" id="PF00412">
    <property type="entry name" value="LIM"/>
    <property type="match status" value="1"/>
</dbReference>
<dbReference type="Gene3D" id="2.30.30.40">
    <property type="entry name" value="SH3 Domains"/>
    <property type="match status" value="1"/>
</dbReference>
<dbReference type="EMBL" id="CAJOBC010000835">
    <property type="protein sequence ID" value="CAF3630901.1"/>
    <property type="molecule type" value="Genomic_DNA"/>
</dbReference>
<evidence type="ECO:0000256" key="2">
    <source>
        <dbReference type="ARBA" id="ARBA00022723"/>
    </source>
</evidence>
<evidence type="ECO:0000256" key="4">
    <source>
        <dbReference type="ARBA" id="ARBA00022833"/>
    </source>
</evidence>
<dbReference type="SMART" id="SM00132">
    <property type="entry name" value="LIM"/>
    <property type="match status" value="1"/>
</dbReference>
<keyword evidence="5 6" id="KW-0440">LIM domain</keyword>
<dbReference type="SMART" id="SM00326">
    <property type="entry name" value="SH3"/>
    <property type="match status" value="1"/>
</dbReference>
<proteinExistence type="predicted"/>
<dbReference type="EMBL" id="CAJNOQ010000836">
    <property type="protein sequence ID" value="CAF0843516.1"/>
    <property type="molecule type" value="Genomic_DNA"/>
</dbReference>
<evidence type="ECO:0000256" key="6">
    <source>
        <dbReference type="PROSITE-ProRule" id="PRU00125"/>
    </source>
</evidence>
<sequence>MSNIITAQKKCGKCERVVYPTEELKCLDKFWHKACFKCTTCGMTLNVKNVKGYDKLPYCNVHYPQQKPTVVVDNPEMQRIKQLTDIQSNVKYHEDFNKNKGKFTAVSDDPATIRAKEHQRVVSQAEYTGKRKDSTTQLIQDNQQHHPFHMSQQQPVQHHYPLSSQQPNGKGGDLTTAVGRVADYDPLNDDRGSLMRGYEPTSKALHATKFESQGASKSNVYHPTMTSSNFNSENSGRPQQNHQDTHQQQSNNNNNNNNNHTQKYEPEEEHQYHTVNSHGDGSGSHMKVRALYNYQAMENDEISFNEGDLIVECEEIDAGWMLGRHSETKDKGLLPSNYVEIIER</sequence>
<evidence type="ECO:0000313" key="11">
    <source>
        <dbReference type="EMBL" id="CAF0843516.1"/>
    </source>
</evidence>
<evidence type="ECO:0000313" key="12">
    <source>
        <dbReference type="EMBL" id="CAF3630901.1"/>
    </source>
</evidence>
<evidence type="ECO:0008006" key="14">
    <source>
        <dbReference type="Google" id="ProtNLM"/>
    </source>
</evidence>
<dbReference type="Gene3D" id="2.10.110.10">
    <property type="entry name" value="Cysteine Rich Protein"/>
    <property type="match status" value="1"/>
</dbReference>
<keyword evidence="4 6" id="KW-0862">Zinc</keyword>
<dbReference type="SUPFAM" id="SSF50044">
    <property type="entry name" value="SH3-domain"/>
    <property type="match status" value="1"/>
</dbReference>
<keyword evidence="2 6" id="KW-0479">Metal-binding</keyword>
<dbReference type="Pfam" id="PF00880">
    <property type="entry name" value="Nebulin"/>
    <property type="match status" value="1"/>
</dbReference>
<dbReference type="Pfam" id="PF00018">
    <property type="entry name" value="SH3_1"/>
    <property type="match status" value="1"/>
</dbReference>
<dbReference type="PROSITE" id="PS51216">
    <property type="entry name" value="NEBULIN"/>
    <property type="match status" value="2"/>
</dbReference>
<evidence type="ECO:0000256" key="5">
    <source>
        <dbReference type="ARBA" id="ARBA00023038"/>
    </source>
</evidence>
<dbReference type="PROSITE" id="PS50023">
    <property type="entry name" value="LIM_DOMAIN_2"/>
    <property type="match status" value="1"/>
</dbReference>
<feature type="region of interest" description="Disordered" evidence="8">
    <location>
        <begin position="211"/>
        <end position="283"/>
    </location>
</feature>
<name>A0A813VQA5_9BILA</name>
<keyword evidence="3" id="KW-0677">Repeat</keyword>
<feature type="compositionally biased region" description="Low complexity" evidence="8">
    <location>
        <begin position="239"/>
        <end position="261"/>
    </location>
</feature>
<keyword evidence="13" id="KW-1185">Reference proteome</keyword>
<reference evidence="11" key="1">
    <citation type="submission" date="2021-02" db="EMBL/GenBank/DDBJ databases">
        <authorList>
            <person name="Nowell W R."/>
        </authorList>
    </citation>
    <scope>NUCLEOTIDE SEQUENCE</scope>
</reference>
<organism evidence="11 13">
    <name type="scientific">Didymodactylos carnosus</name>
    <dbReference type="NCBI Taxonomy" id="1234261"/>
    <lineage>
        <taxon>Eukaryota</taxon>
        <taxon>Metazoa</taxon>
        <taxon>Spiralia</taxon>
        <taxon>Gnathifera</taxon>
        <taxon>Rotifera</taxon>
        <taxon>Eurotatoria</taxon>
        <taxon>Bdelloidea</taxon>
        <taxon>Philodinida</taxon>
        <taxon>Philodinidae</taxon>
        <taxon>Didymodactylos</taxon>
    </lineage>
</organism>
<accession>A0A813VQA5</accession>
<feature type="domain" description="SH3" evidence="9">
    <location>
        <begin position="283"/>
        <end position="344"/>
    </location>
</feature>
<dbReference type="InterPro" id="IPR036028">
    <property type="entry name" value="SH3-like_dom_sf"/>
</dbReference>
<dbReference type="CDD" id="cd09447">
    <property type="entry name" value="LIM_LASP"/>
    <property type="match status" value="1"/>
</dbReference>
<dbReference type="InterPro" id="IPR051759">
    <property type="entry name" value="LIM-SH3_domain_protein"/>
</dbReference>
<dbReference type="FunFam" id="2.10.110.10:FF:000087">
    <property type="entry name" value="LIM zinc-binding domain-containing Nebulette"/>
    <property type="match status" value="1"/>
</dbReference>
<dbReference type="AlphaFoldDB" id="A0A813VQA5"/>
<dbReference type="OrthoDB" id="5971719at2759"/>
<comment type="caution">
    <text evidence="11">The sequence shown here is derived from an EMBL/GenBank/DDBJ whole genome shotgun (WGS) entry which is preliminary data.</text>
</comment>
<dbReference type="PROSITE" id="PS00478">
    <property type="entry name" value="LIM_DOMAIN_1"/>
    <property type="match status" value="1"/>
</dbReference>
<dbReference type="Proteomes" id="UP000663829">
    <property type="component" value="Unassembled WGS sequence"/>
</dbReference>
<dbReference type="PRINTS" id="PR00452">
    <property type="entry name" value="SH3DOMAIN"/>
</dbReference>
<gene>
    <name evidence="11" type="ORF">GPM918_LOCUS5690</name>
    <name evidence="12" type="ORF">SRO942_LOCUS5688</name>
</gene>
<evidence type="ECO:0000256" key="3">
    <source>
        <dbReference type="ARBA" id="ARBA00022737"/>
    </source>
</evidence>
<evidence type="ECO:0000259" key="10">
    <source>
        <dbReference type="PROSITE" id="PS50023"/>
    </source>
</evidence>
<dbReference type="GO" id="GO:0051015">
    <property type="term" value="F:actin filament binding"/>
    <property type="evidence" value="ECO:0007669"/>
    <property type="project" value="TreeGrafter"/>
</dbReference>
<dbReference type="PANTHER" id="PTHR46218:SF4">
    <property type="entry name" value="LIM AND SH3 DOMAIN PROTEIN LASP"/>
    <property type="match status" value="1"/>
</dbReference>
<feature type="compositionally biased region" description="Polar residues" evidence="8">
    <location>
        <begin position="211"/>
        <end position="238"/>
    </location>
</feature>
<keyword evidence="1 7" id="KW-0728">SH3 domain</keyword>
<feature type="compositionally biased region" description="Polar residues" evidence="8">
    <location>
        <begin position="150"/>
        <end position="168"/>
    </location>
</feature>
<evidence type="ECO:0000256" key="1">
    <source>
        <dbReference type="ARBA" id="ARBA00022443"/>
    </source>
</evidence>
<dbReference type="Proteomes" id="UP000681722">
    <property type="component" value="Unassembled WGS sequence"/>
</dbReference>
<dbReference type="SMART" id="SM00227">
    <property type="entry name" value="NEBU"/>
    <property type="match status" value="2"/>
</dbReference>